<evidence type="ECO:0000256" key="8">
    <source>
        <dbReference type="ARBA" id="ARBA00024878"/>
    </source>
</evidence>
<comment type="similarity">
    <text evidence="6">Belongs to the EST3 family.</text>
</comment>
<comment type="subcellular location">
    <subcellularLocation>
        <location evidence="2">Chromosome</location>
        <location evidence="2">Telomere</location>
    </subcellularLocation>
    <subcellularLocation>
        <location evidence="1">Nucleus</location>
    </subcellularLocation>
</comment>
<dbReference type="GeneID" id="73470330"/>
<dbReference type="RefSeq" id="XP_049263173.1">
    <property type="nucleotide sequence ID" value="XM_049407396.1"/>
</dbReference>
<protein>
    <recommendedName>
        <fullName evidence="7">Telomere replication protein EST3</fullName>
    </recommendedName>
</protein>
<reference evidence="10 11" key="1">
    <citation type="journal article" date="2021" name="DNA Res.">
        <title>Genome analysis of Candida subhashii reveals its hybrid nature and dual mitochondrial genome conformations.</title>
        <authorList>
            <person name="Mixao V."/>
            <person name="Hegedusova E."/>
            <person name="Saus E."/>
            <person name="Pryszcz L.P."/>
            <person name="Cillingova A."/>
            <person name="Nosek J."/>
            <person name="Gabaldon T."/>
        </authorList>
    </citation>
    <scope>NUCLEOTIDE SEQUENCE [LARGE SCALE GENOMIC DNA]</scope>
    <source>
        <strain evidence="10 11">CBS 10753</strain>
    </source>
</reference>
<dbReference type="Pfam" id="PF10341">
    <property type="entry name" value="TPP1"/>
    <property type="match status" value="1"/>
</dbReference>
<dbReference type="OrthoDB" id="4083059at2759"/>
<dbReference type="GO" id="GO:0007004">
    <property type="term" value="P:telomere maintenance via telomerase"/>
    <property type="evidence" value="ECO:0007669"/>
    <property type="project" value="InterPro"/>
</dbReference>
<evidence type="ECO:0000256" key="7">
    <source>
        <dbReference type="ARBA" id="ARBA00023906"/>
    </source>
</evidence>
<evidence type="ECO:0000256" key="2">
    <source>
        <dbReference type="ARBA" id="ARBA00004574"/>
    </source>
</evidence>
<evidence type="ECO:0000256" key="5">
    <source>
        <dbReference type="ARBA" id="ARBA00023242"/>
    </source>
</evidence>
<name>A0A8J5QM06_9ASCO</name>
<keyword evidence="11" id="KW-1185">Reference proteome</keyword>
<evidence type="ECO:0000256" key="1">
    <source>
        <dbReference type="ARBA" id="ARBA00004123"/>
    </source>
</evidence>
<dbReference type="GO" id="GO:0042162">
    <property type="term" value="F:telomeric DNA binding"/>
    <property type="evidence" value="ECO:0007669"/>
    <property type="project" value="InterPro"/>
</dbReference>
<gene>
    <name evidence="10" type="ORF">J8A68_003530</name>
</gene>
<keyword evidence="5" id="KW-0539">Nucleus</keyword>
<dbReference type="AlphaFoldDB" id="A0A8J5QM06"/>
<dbReference type="GO" id="GO:0005697">
    <property type="term" value="C:telomerase holoenzyme complex"/>
    <property type="evidence" value="ECO:0007669"/>
    <property type="project" value="InterPro"/>
</dbReference>
<dbReference type="EMBL" id="JAGSYN010000157">
    <property type="protein sequence ID" value="KAG7662940.1"/>
    <property type="molecule type" value="Genomic_DNA"/>
</dbReference>
<comment type="caution">
    <text evidence="10">The sequence shown here is derived from an EMBL/GenBank/DDBJ whole genome shotgun (WGS) entry which is preliminary data.</text>
</comment>
<evidence type="ECO:0000256" key="4">
    <source>
        <dbReference type="ARBA" id="ARBA00022895"/>
    </source>
</evidence>
<feature type="domain" description="Shelterin complex subunit TPP1/Est3" evidence="9">
    <location>
        <begin position="23"/>
        <end position="169"/>
    </location>
</feature>
<evidence type="ECO:0000256" key="3">
    <source>
        <dbReference type="ARBA" id="ARBA00022454"/>
    </source>
</evidence>
<evidence type="ECO:0000313" key="11">
    <source>
        <dbReference type="Proteomes" id="UP000694255"/>
    </source>
</evidence>
<evidence type="ECO:0000259" key="9">
    <source>
        <dbReference type="Pfam" id="PF10341"/>
    </source>
</evidence>
<keyword evidence="3" id="KW-0158">Chromosome</keyword>
<dbReference type="Proteomes" id="UP000694255">
    <property type="component" value="Unassembled WGS sequence"/>
</dbReference>
<sequence>MDRHSLFFEQTMIELETFPLILQHNWLANEVIHSIKSTPYSNTIIKKNFEPTLLKVSPILRICKFLRVTNKNDVTVILADSTHRILAYFPFIPTVVDFENKYCQRITYHTINNLIDIKRANLRFINTNDLERDYGFKESRNLSIAILEVLEFELYQRDPISFTSDVENKITFVYDDLRYEELCKSDVNLQFDDLMESAIAG</sequence>
<comment type="function">
    <text evidence="8">Component of the telomerase complex involved in telomere replication. Stimulates RNA/DNA heteroduplex unwinding which favors the telomere replication by the telomerase.</text>
</comment>
<evidence type="ECO:0000313" key="10">
    <source>
        <dbReference type="EMBL" id="KAG7662940.1"/>
    </source>
</evidence>
<proteinExistence type="inferred from homology"/>
<evidence type="ECO:0000256" key="6">
    <source>
        <dbReference type="ARBA" id="ARBA00023777"/>
    </source>
</evidence>
<dbReference type="InterPro" id="IPR019437">
    <property type="entry name" value="TPP1/Est3"/>
</dbReference>
<accession>A0A8J5QM06</accession>
<keyword evidence="4" id="KW-0779">Telomere</keyword>
<dbReference type="GO" id="GO:0000781">
    <property type="term" value="C:chromosome, telomeric region"/>
    <property type="evidence" value="ECO:0007669"/>
    <property type="project" value="UniProtKB-SubCell"/>
</dbReference>
<organism evidence="10 11">
    <name type="scientific">[Candida] subhashii</name>
    <dbReference type="NCBI Taxonomy" id="561895"/>
    <lineage>
        <taxon>Eukaryota</taxon>
        <taxon>Fungi</taxon>
        <taxon>Dikarya</taxon>
        <taxon>Ascomycota</taxon>
        <taxon>Saccharomycotina</taxon>
        <taxon>Pichiomycetes</taxon>
        <taxon>Debaryomycetaceae</taxon>
        <taxon>Spathaspora</taxon>
    </lineage>
</organism>